<evidence type="ECO:0000313" key="4">
    <source>
        <dbReference type="Proteomes" id="UP000245125"/>
    </source>
</evidence>
<dbReference type="InterPro" id="IPR034904">
    <property type="entry name" value="FSCA_dom_sf"/>
</dbReference>
<dbReference type="Proteomes" id="UP000245125">
    <property type="component" value="Unassembled WGS sequence"/>
</dbReference>
<evidence type="ECO:0000256" key="1">
    <source>
        <dbReference type="ARBA" id="ARBA00006420"/>
    </source>
</evidence>
<protein>
    <submittedName>
        <fullName evidence="3">Thioredoxin family protein</fullName>
    </submittedName>
</protein>
<sequence length="73" mass="8080">MLRERVEATLDKVRAGLRSEGGDIELVDVRDTVVYVRLKGACGTCPMSTLTMKNWVESSIKKEVPEITSVQAI</sequence>
<comment type="similarity">
    <text evidence="1">Belongs to the NifU family.</text>
</comment>
<dbReference type="SUPFAM" id="SSF117916">
    <property type="entry name" value="Fe-S cluster assembly (FSCA) domain-like"/>
    <property type="match status" value="1"/>
</dbReference>
<organism evidence="3 4">
    <name type="scientific">Candidatus Sulfobium mesophilum</name>
    <dbReference type="NCBI Taxonomy" id="2016548"/>
    <lineage>
        <taxon>Bacteria</taxon>
        <taxon>Pseudomonadati</taxon>
        <taxon>Nitrospirota</taxon>
        <taxon>Nitrospiria</taxon>
        <taxon>Nitrospirales</taxon>
        <taxon>Nitrospiraceae</taxon>
        <taxon>Candidatus Sulfobium</taxon>
    </lineage>
</organism>
<name>A0A2U3QFK8_9BACT</name>
<feature type="domain" description="NIF system FeS cluster assembly NifU C-terminal" evidence="2">
    <location>
        <begin position="6"/>
        <end position="71"/>
    </location>
</feature>
<dbReference type="GO" id="GO:0005506">
    <property type="term" value="F:iron ion binding"/>
    <property type="evidence" value="ECO:0007669"/>
    <property type="project" value="InterPro"/>
</dbReference>
<dbReference type="AlphaFoldDB" id="A0A2U3QFK8"/>
<dbReference type="Pfam" id="PF01106">
    <property type="entry name" value="NifU"/>
    <property type="match status" value="1"/>
</dbReference>
<dbReference type="PANTHER" id="PTHR11178">
    <property type="entry name" value="IRON-SULFUR CLUSTER SCAFFOLD PROTEIN NFU-RELATED"/>
    <property type="match status" value="1"/>
</dbReference>
<dbReference type="PANTHER" id="PTHR11178:SF25">
    <property type="entry name" value="NIFU-LIKE PROTEIN 3, CHLOROPLASTIC"/>
    <property type="match status" value="1"/>
</dbReference>
<dbReference type="EMBL" id="OUUY01000064">
    <property type="protein sequence ID" value="SPQ00222.1"/>
    <property type="molecule type" value="Genomic_DNA"/>
</dbReference>
<keyword evidence="4" id="KW-1185">Reference proteome</keyword>
<dbReference type="InterPro" id="IPR001075">
    <property type="entry name" value="NIF_FeS_clus_asmbl_NifU_C"/>
</dbReference>
<dbReference type="GO" id="GO:0051536">
    <property type="term" value="F:iron-sulfur cluster binding"/>
    <property type="evidence" value="ECO:0007669"/>
    <property type="project" value="InterPro"/>
</dbReference>
<evidence type="ECO:0000313" key="3">
    <source>
        <dbReference type="EMBL" id="SPQ00222.1"/>
    </source>
</evidence>
<proteinExistence type="inferred from homology"/>
<gene>
    <name evidence="3" type="ORF">NBG4_20028</name>
</gene>
<evidence type="ECO:0000259" key="2">
    <source>
        <dbReference type="Pfam" id="PF01106"/>
    </source>
</evidence>
<reference evidence="4" key="1">
    <citation type="submission" date="2018-03" db="EMBL/GenBank/DDBJ databases">
        <authorList>
            <person name="Zecchin S."/>
        </authorList>
    </citation>
    <scope>NUCLEOTIDE SEQUENCE [LARGE SCALE GENOMIC DNA]</scope>
</reference>
<dbReference type="OrthoDB" id="9796965at2"/>
<dbReference type="Gene3D" id="3.30.300.130">
    <property type="entry name" value="Fe-S cluster assembly (FSCA)"/>
    <property type="match status" value="1"/>
</dbReference>
<dbReference type="GO" id="GO:0016226">
    <property type="term" value="P:iron-sulfur cluster assembly"/>
    <property type="evidence" value="ECO:0007669"/>
    <property type="project" value="InterPro"/>
</dbReference>
<accession>A0A2U3QFK8</accession>